<accession>A0AA39LY22</accession>
<sequence>MHFCATLYIPNNLHVTVLEQFFRRETIEMVTLDNSLYRFFLRSDRDVDTICKTQGECRCFHCNDIHETQDDFSEHVMETHSAAALVSPRLPDTRAAFNIPQNMTQIEDMFLREAAAATNDAAMGIKVRLLRSVYVAAACRGSSSPEALMREHAMISLFPDRFLTNGNRGENWWHLTNAIDPANNQMLFTGYGILCLVRIYQELRHGYMPEIGQHDLGR</sequence>
<reference evidence="1" key="1">
    <citation type="submission" date="2023-06" db="EMBL/GenBank/DDBJ databases">
        <title>Genomic analysis of the entomopathogenic nematode Steinernema hermaphroditum.</title>
        <authorList>
            <person name="Schwarz E.M."/>
            <person name="Heppert J.K."/>
            <person name="Baniya A."/>
            <person name="Schwartz H.T."/>
            <person name="Tan C.-H."/>
            <person name="Antoshechkin I."/>
            <person name="Sternberg P.W."/>
            <person name="Goodrich-Blair H."/>
            <person name="Dillman A.R."/>
        </authorList>
    </citation>
    <scope>NUCLEOTIDE SEQUENCE</scope>
    <source>
        <strain evidence="1">PS9179</strain>
        <tissue evidence="1">Whole animal</tissue>
    </source>
</reference>
<dbReference type="AlphaFoldDB" id="A0AA39LY22"/>
<dbReference type="EMBL" id="JAUCMV010000003">
    <property type="protein sequence ID" value="KAK0413524.1"/>
    <property type="molecule type" value="Genomic_DNA"/>
</dbReference>
<keyword evidence="2" id="KW-1185">Reference proteome</keyword>
<organism evidence="1 2">
    <name type="scientific">Steinernema hermaphroditum</name>
    <dbReference type="NCBI Taxonomy" id="289476"/>
    <lineage>
        <taxon>Eukaryota</taxon>
        <taxon>Metazoa</taxon>
        <taxon>Ecdysozoa</taxon>
        <taxon>Nematoda</taxon>
        <taxon>Chromadorea</taxon>
        <taxon>Rhabditida</taxon>
        <taxon>Tylenchina</taxon>
        <taxon>Panagrolaimomorpha</taxon>
        <taxon>Strongyloidoidea</taxon>
        <taxon>Steinernematidae</taxon>
        <taxon>Steinernema</taxon>
    </lineage>
</organism>
<dbReference type="Proteomes" id="UP001175271">
    <property type="component" value="Unassembled WGS sequence"/>
</dbReference>
<comment type="caution">
    <text evidence="1">The sequence shown here is derived from an EMBL/GenBank/DDBJ whole genome shotgun (WGS) entry which is preliminary data.</text>
</comment>
<gene>
    <name evidence="1" type="ORF">QR680_006853</name>
</gene>
<proteinExistence type="predicted"/>
<evidence type="ECO:0000313" key="2">
    <source>
        <dbReference type="Proteomes" id="UP001175271"/>
    </source>
</evidence>
<protein>
    <submittedName>
        <fullName evidence="1">Uncharacterized protein</fullName>
    </submittedName>
</protein>
<name>A0AA39LY22_9BILA</name>
<evidence type="ECO:0000313" key="1">
    <source>
        <dbReference type="EMBL" id="KAK0413524.1"/>
    </source>
</evidence>